<accession>A0A3L6QDD5</accession>
<organism evidence="2 3">
    <name type="scientific">Panicum miliaceum</name>
    <name type="common">Proso millet</name>
    <name type="synonym">Broomcorn millet</name>
    <dbReference type="NCBI Taxonomy" id="4540"/>
    <lineage>
        <taxon>Eukaryota</taxon>
        <taxon>Viridiplantae</taxon>
        <taxon>Streptophyta</taxon>
        <taxon>Embryophyta</taxon>
        <taxon>Tracheophyta</taxon>
        <taxon>Spermatophyta</taxon>
        <taxon>Magnoliopsida</taxon>
        <taxon>Liliopsida</taxon>
        <taxon>Poales</taxon>
        <taxon>Poaceae</taxon>
        <taxon>PACMAD clade</taxon>
        <taxon>Panicoideae</taxon>
        <taxon>Panicodae</taxon>
        <taxon>Paniceae</taxon>
        <taxon>Panicinae</taxon>
        <taxon>Panicum</taxon>
        <taxon>Panicum sect. Panicum</taxon>
    </lineage>
</organism>
<dbReference type="Proteomes" id="UP000275267">
    <property type="component" value="Unassembled WGS sequence"/>
</dbReference>
<evidence type="ECO:0000313" key="3">
    <source>
        <dbReference type="Proteomes" id="UP000275267"/>
    </source>
</evidence>
<sequence>MAFTMSMSGRRCPFFGGMIHAQNFFTAQCSHMALETPALSSVYDDDDGEEEEETAAEPACYAGWAMFATPAMRKTMETLGTLHRQRQQATQPPPENGNSAVVVPRPRLEPRLAAAAPRLSMLRYAAVFC</sequence>
<proteinExistence type="predicted"/>
<keyword evidence="3" id="KW-1185">Reference proteome</keyword>
<gene>
    <name evidence="2" type="ORF">C2845_PM12G11320</name>
</gene>
<evidence type="ECO:0000313" key="2">
    <source>
        <dbReference type="EMBL" id="RLM78713.1"/>
    </source>
</evidence>
<name>A0A3L6QDD5_PANMI</name>
<dbReference type="EMBL" id="PQIB02000012">
    <property type="protein sequence ID" value="RLM78713.1"/>
    <property type="molecule type" value="Genomic_DNA"/>
</dbReference>
<evidence type="ECO:0000256" key="1">
    <source>
        <dbReference type="SAM" id="MobiDB-lite"/>
    </source>
</evidence>
<comment type="caution">
    <text evidence="2">The sequence shown here is derived from an EMBL/GenBank/DDBJ whole genome shotgun (WGS) entry which is preliminary data.</text>
</comment>
<feature type="region of interest" description="Disordered" evidence="1">
    <location>
        <begin position="82"/>
        <end position="102"/>
    </location>
</feature>
<dbReference type="AlphaFoldDB" id="A0A3L6QDD5"/>
<reference evidence="3" key="1">
    <citation type="journal article" date="2019" name="Nat. Commun.">
        <title>The genome of broomcorn millet.</title>
        <authorList>
            <person name="Zou C."/>
            <person name="Miki D."/>
            <person name="Li D."/>
            <person name="Tang Q."/>
            <person name="Xiao L."/>
            <person name="Rajput S."/>
            <person name="Deng P."/>
            <person name="Jia W."/>
            <person name="Huang R."/>
            <person name="Zhang M."/>
            <person name="Sun Y."/>
            <person name="Hu J."/>
            <person name="Fu X."/>
            <person name="Schnable P.S."/>
            <person name="Li F."/>
            <person name="Zhang H."/>
            <person name="Feng B."/>
            <person name="Zhu X."/>
            <person name="Liu R."/>
            <person name="Schnable J.C."/>
            <person name="Zhu J.-K."/>
            <person name="Zhang H."/>
        </authorList>
    </citation>
    <scope>NUCLEOTIDE SEQUENCE [LARGE SCALE GENOMIC DNA]</scope>
</reference>
<protein>
    <submittedName>
        <fullName evidence="2">Uncharacterized protein</fullName>
    </submittedName>
</protein>